<dbReference type="STRING" id="991905.SL003B_2947"/>
<dbReference type="Pfam" id="PF01471">
    <property type="entry name" value="PG_binding_1"/>
    <property type="match status" value="2"/>
</dbReference>
<dbReference type="PATRIC" id="fig|991905.3.peg.3027"/>
<evidence type="ECO:0000313" key="3">
    <source>
        <dbReference type="Proteomes" id="UP000008130"/>
    </source>
</evidence>
<gene>
    <name evidence="2" type="ordered locus">SL003B_2947</name>
</gene>
<keyword evidence="3" id="KW-1185">Reference proteome</keyword>
<evidence type="ECO:0000259" key="1">
    <source>
        <dbReference type="Pfam" id="PF01471"/>
    </source>
</evidence>
<dbReference type="Gene3D" id="1.10.101.10">
    <property type="entry name" value="PGBD-like superfamily/PGBD"/>
    <property type="match status" value="2"/>
</dbReference>
<reference evidence="2 3" key="1">
    <citation type="journal article" date="2011" name="J. Bacteriol.">
        <title>Complete genome sequence of Polymorphum gilvum SL003B-26A1T, a crude oil-degrading bacterium from oil-polluted saline soil.</title>
        <authorList>
            <person name="Li S.G."/>
            <person name="Tang Y.Q."/>
            <person name="Nie Y."/>
            <person name="Cai M."/>
            <person name="Wu X.L."/>
        </authorList>
    </citation>
    <scope>NUCLEOTIDE SEQUENCE [LARGE SCALE GENOMIC DNA]</scope>
    <source>
        <strain evidence="3">LMG 25793 / CGMCC 1.9160 / SL003B-26A1</strain>
    </source>
</reference>
<sequence>MIARAGNAALDNPVAAGGSVVMALTGCLIVANAVGLQPGRHPAPLLITRERPAAIATAEERTVATLPVSALVLDIQTELRRLGLYEGLLDGLVGPATERAVRRYELQAGLPETGEATAALLARLTMEPDGTVLSSDPGVPVPRRSPLAAAPVAAETTGSVPAQDRLLMRVQQVLSDLGYGPLRADGLMGDNTASAIQRFELDRGLPITGRVNPTLVERLEQVSGVSIQP</sequence>
<organism evidence="2 3">
    <name type="scientific">Polymorphum gilvum (strain LMG 25793 / CGMCC 1.9160 / SL003B-26A1)</name>
    <dbReference type="NCBI Taxonomy" id="991905"/>
    <lineage>
        <taxon>Bacteria</taxon>
        <taxon>Pseudomonadati</taxon>
        <taxon>Pseudomonadota</taxon>
        <taxon>Alphaproteobacteria</taxon>
        <taxon>Rhodobacterales</taxon>
        <taxon>Paracoccaceae</taxon>
        <taxon>Polymorphum</taxon>
    </lineage>
</organism>
<protein>
    <submittedName>
        <fullName evidence="2">Putative peptidoglycan binding domain protein</fullName>
    </submittedName>
</protein>
<evidence type="ECO:0000313" key="2">
    <source>
        <dbReference type="EMBL" id="ADZ71370.1"/>
    </source>
</evidence>
<dbReference type="HOGENOM" id="CLU_062775_0_0_5"/>
<feature type="domain" description="Peptidoglycan binding-like" evidence="1">
    <location>
        <begin position="71"/>
        <end position="124"/>
    </location>
</feature>
<proteinExistence type="predicted"/>
<accession>F2IV39</accession>
<dbReference type="InterPro" id="IPR036365">
    <property type="entry name" value="PGBD-like_sf"/>
</dbReference>
<dbReference type="SUPFAM" id="SSF47090">
    <property type="entry name" value="PGBD-like"/>
    <property type="match status" value="2"/>
</dbReference>
<dbReference type="EMBL" id="CP002568">
    <property type="protein sequence ID" value="ADZ71370.1"/>
    <property type="molecule type" value="Genomic_DNA"/>
</dbReference>
<dbReference type="InterPro" id="IPR036366">
    <property type="entry name" value="PGBDSf"/>
</dbReference>
<dbReference type="eggNOG" id="COG3409">
    <property type="taxonomic scope" value="Bacteria"/>
</dbReference>
<dbReference type="AlphaFoldDB" id="F2IV39"/>
<dbReference type="KEGG" id="pgv:SL003B_2947"/>
<name>F2IV39_POLGS</name>
<dbReference type="PROSITE" id="PS51257">
    <property type="entry name" value="PROKAR_LIPOPROTEIN"/>
    <property type="match status" value="1"/>
</dbReference>
<feature type="domain" description="Peptidoglycan binding-like" evidence="1">
    <location>
        <begin position="169"/>
        <end position="219"/>
    </location>
</feature>
<dbReference type="InterPro" id="IPR002477">
    <property type="entry name" value="Peptidoglycan-bd-like"/>
</dbReference>
<dbReference type="Proteomes" id="UP000008130">
    <property type="component" value="Chromosome"/>
</dbReference>